<reference evidence="2" key="1">
    <citation type="submission" date="2016-01" db="EMBL/GenBank/DDBJ databases">
        <authorList>
            <person name="Peeters C."/>
        </authorList>
    </citation>
    <scope>NUCLEOTIDE SEQUENCE</scope>
    <source>
        <strain evidence="2">LMG 29321</strain>
    </source>
</reference>
<evidence type="ECO:0000313" key="3">
    <source>
        <dbReference type="Proteomes" id="UP000071859"/>
    </source>
</evidence>
<name>A0A158BUQ1_9BURK</name>
<dbReference type="EMBL" id="FCOX02000014">
    <property type="protein sequence ID" value="SAK73838.1"/>
    <property type="molecule type" value="Genomic_DNA"/>
</dbReference>
<dbReference type="Proteomes" id="UP000071859">
    <property type="component" value="Unassembled WGS sequence"/>
</dbReference>
<organism evidence="2 3">
    <name type="scientific">Caballeronia calidae</name>
    <dbReference type="NCBI Taxonomy" id="1777139"/>
    <lineage>
        <taxon>Bacteria</taxon>
        <taxon>Pseudomonadati</taxon>
        <taxon>Pseudomonadota</taxon>
        <taxon>Betaproteobacteria</taxon>
        <taxon>Burkholderiales</taxon>
        <taxon>Burkholderiaceae</taxon>
        <taxon>Caballeronia</taxon>
    </lineage>
</organism>
<comment type="caution">
    <text evidence="2">The sequence shown here is derived from an EMBL/GenBank/DDBJ whole genome shotgun (WGS) entry which is preliminary data.</text>
</comment>
<accession>A0A158BUQ1</accession>
<proteinExistence type="predicted"/>
<gene>
    <name evidence="2" type="ORF">AWB78_03130</name>
</gene>
<evidence type="ECO:0000313" key="2">
    <source>
        <dbReference type="EMBL" id="SAK73838.1"/>
    </source>
</evidence>
<sequence>MPYFKGFFIRLRCRGIFGGYVLAMSSPRFAHHHFALLNRFRMKLSPMKHFAALFRKPNSGAAFIGPTIRAQTFYGRTPSGGGSSDSLQAPCRGPHGRSRASYARTDVVSPADFSERAMGAPYSAHATPRGRFFAFLAKPRPARLRAKSSAVEYHARSLAHRAHGTQMNHFSLSLRKEVDCRRDVDL</sequence>
<evidence type="ECO:0000256" key="1">
    <source>
        <dbReference type="SAM" id="MobiDB-lite"/>
    </source>
</evidence>
<protein>
    <submittedName>
        <fullName evidence="2">Uncharacterized protein</fullName>
    </submittedName>
</protein>
<dbReference type="AlphaFoldDB" id="A0A158BUQ1"/>
<keyword evidence="3" id="KW-1185">Reference proteome</keyword>
<feature type="region of interest" description="Disordered" evidence="1">
    <location>
        <begin position="75"/>
        <end position="100"/>
    </location>
</feature>